<accession>A0ABT2JHJ4</accession>
<gene>
    <name evidence="1" type="ORF">JT362_28060</name>
</gene>
<keyword evidence="2" id="KW-1185">Reference proteome</keyword>
<organism evidence="1 2">
    <name type="scientific">Actinophytocola gossypii</name>
    <dbReference type="NCBI Taxonomy" id="2812003"/>
    <lineage>
        <taxon>Bacteria</taxon>
        <taxon>Bacillati</taxon>
        <taxon>Actinomycetota</taxon>
        <taxon>Actinomycetes</taxon>
        <taxon>Pseudonocardiales</taxon>
        <taxon>Pseudonocardiaceae</taxon>
    </lineage>
</organism>
<dbReference type="EMBL" id="JAFFZE010000023">
    <property type="protein sequence ID" value="MCT2586984.1"/>
    <property type="molecule type" value="Genomic_DNA"/>
</dbReference>
<sequence>MNDTVPPLAGLTPVFTLTVLECRLPDDEAAFRALRQFLRDTLGDPGRSRAVRLPGERLLTTPADEVDGLGPLADVGPDALYVLVRERWQHSRWSADLHDLIHELTLAVRRRRLVAVHSPVSGQLLRRWTRSGAPYRFLPEPVLAETFPENRDGIAATPVWSRLVSPARLGFEAYLAETVDALDRLGKALDARGG</sequence>
<proteinExistence type="predicted"/>
<protein>
    <submittedName>
        <fullName evidence="1">Uncharacterized protein</fullName>
    </submittedName>
</protein>
<evidence type="ECO:0000313" key="2">
    <source>
        <dbReference type="Proteomes" id="UP001156441"/>
    </source>
</evidence>
<dbReference type="Proteomes" id="UP001156441">
    <property type="component" value="Unassembled WGS sequence"/>
</dbReference>
<dbReference type="RefSeq" id="WP_260194874.1">
    <property type="nucleotide sequence ID" value="NZ_JAFFZE010000023.1"/>
</dbReference>
<comment type="caution">
    <text evidence="1">The sequence shown here is derived from an EMBL/GenBank/DDBJ whole genome shotgun (WGS) entry which is preliminary data.</text>
</comment>
<name>A0ABT2JHJ4_9PSEU</name>
<reference evidence="1 2" key="1">
    <citation type="submission" date="2021-02" db="EMBL/GenBank/DDBJ databases">
        <title>Actinophytocola xerophila sp. nov., isolated from soil of cotton cropping field.</title>
        <authorList>
            <person name="Huang R."/>
            <person name="Chen X."/>
            <person name="Ge X."/>
            <person name="Liu W."/>
        </authorList>
    </citation>
    <scope>NUCLEOTIDE SEQUENCE [LARGE SCALE GENOMIC DNA]</scope>
    <source>
        <strain evidence="1 2">S1-96</strain>
    </source>
</reference>
<evidence type="ECO:0000313" key="1">
    <source>
        <dbReference type="EMBL" id="MCT2586984.1"/>
    </source>
</evidence>